<feature type="signal peptide" evidence="5">
    <location>
        <begin position="1"/>
        <end position="20"/>
    </location>
</feature>
<name>A0A7Y0EGH0_9CLOT</name>
<dbReference type="Proteomes" id="UP000537131">
    <property type="component" value="Unassembled WGS sequence"/>
</dbReference>
<dbReference type="RefSeq" id="WP_169296604.1">
    <property type="nucleotide sequence ID" value="NZ_JABBNI010000009.1"/>
</dbReference>
<evidence type="ECO:0000313" key="7">
    <source>
        <dbReference type="Proteomes" id="UP000537131"/>
    </source>
</evidence>
<proteinExistence type="inferred from homology"/>
<reference evidence="6 7" key="1">
    <citation type="submission" date="2020-04" db="EMBL/GenBank/DDBJ databases">
        <authorList>
            <person name="Doyle D.A."/>
        </authorList>
    </citation>
    <scope>NUCLEOTIDE SEQUENCE [LARGE SCALE GENOMIC DNA]</scope>
    <source>
        <strain evidence="6 7">P21</strain>
    </source>
</reference>
<dbReference type="AlphaFoldDB" id="A0A7Y0EGH0"/>
<dbReference type="InterPro" id="IPR006129">
    <property type="entry name" value="AdhesinB"/>
</dbReference>
<dbReference type="PANTHER" id="PTHR42953">
    <property type="entry name" value="HIGH-AFFINITY ZINC UPTAKE SYSTEM PROTEIN ZNUA-RELATED"/>
    <property type="match status" value="1"/>
</dbReference>
<dbReference type="GO" id="GO:0007155">
    <property type="term" value="P:cell adhesion"/>
    <property type="evidence" value="ECO:0007669"/>
    <property type="project" value="InterPro"/>
</dbReference>
<organism evidence="6 7">
    <name type="scientific">Clostridium muellerianum</name>
    <dbReference type="NCBI Taxonomy" id="2716538"/>
    <lineage>
        <taxon>Bacteria</taxon>
        <taxon>Bacillati</taxon>
        <taxon>Bacillota</taxon>
        <taxon>Clostridia</taxon>
        <taxon>Eubacteriales</taxon>
        <taxon>Clostridiaceae</taxon>
        <taxon>Clostridium</taxon>
    </lineage>
</organism>
<sequence length="309" mass="34545">MLKKLILLSAVICMFITLSACSNKQTSSVNSANNQKSQTNKLKVVVSFNAVKEFAEAIGKDKIEVETIIPSGTEAHDFEPKTKDLKALSDANVFIYNGFGMEPWTDETLKAVNNKDLIVVNASKGFTPITAGDSEASKSDREYDPHLWMSLKGAENEAKNIKNAFIKADPSNKDYFEKNYSDFHNKLEQLYNEYSSKFSTLQNKNFVTGHAAFAYLCKDFGLKQNSIEGVFAEGEPSAKKLKELVDYCKEKHIKTIFVEDMVSPKVSETLANQVGAKAQKIYTIENSEGGKNYIETMKNNLDMIYNSLK</sequence>
<evidence type="ECO:0000256" key="4">
    <source>
        <dbReference type="RuleBase" id="RU003512"/>
    </source>
</evidence>
<evidence type="ECO:0000256" key="3">
    <source>
        <dbReference type="ARBA" id="ARBA00022729"/>
    </source>
</evidence>
<gene>
    <name evidence="6" type="ORF">HBE96_04730</name>
</gene>
<dbReference type="CDD" id="cd01017">
    <property type="entry name" value="AdcA"/>
    <property type="match status" value="1"/>
</dbReference>
<dbReference type="Gene3D" id="3.40.50.1980">
    <property type="entry name" value="Nitrogenase molybdenum iron protein domain"/>
    <property type="match status" value="2"/>
</dbReference>
<evidence type="ECO:0000256" key="5">
    <source>
        <dbReference type="SAM" id="SignalP"/>
    </source>
</evidence>
<keyword evidence="7" id="KW-1185">Reference proteome</keyword>
<feature type="chain" id="PRO_5039476640" evidence="5">
    <location>
        <begin position="21"/>
        <end position="309"/>
    </location>
</feature>
<dbReference type="GO" id="GO:0046872">
    <property type="term" value="F:metal ion binding"/>
    <property type="evidence" value="ECO:0007669"/>
    <property type="project" value="InterPro"/>
</dbReference>
<accession>A0A7Y0EGH0</accession>
<keyword evidence="3 5" id="KW-0732">Signal</keyword>
<comment type="similarity">
    <text evidence="1 4">Belongs to the bacterial solute-binding protein 9 family.</text>
</comment>
<dbReference type="PRINTS" id="PR00690">
    <property type="entry name" value="ADHESNFAMILY"/>
</dbReference>
<dbReference type="PANTHER" id="PTHR42953:SF3">
    <property type="entry name" value="HIGH-AFFINITY ZINC UPTAKE SYSTEM PROTEIN ZNUA"/>
    <property type="match status" value="1"/>
</dbReference>
<reference evidence="6 7" key="2">
    <citation type="submission" date="2020-06" db="EMBL/GenBank/DDBJ databases">
        <title>Complete Genome Sequence of Clostridium muelleri sp. nov. P21T, an Acid-Alcohol Producing Acetogen Isolated from Old Hay.</title>
        <authorList>
            <person name="Duncan K.E."/>
            <person name="Tanner R.S."/>
        </authorList>
    </citation>
    <scope>NUCLEOTIDE SEQUENCE [LARGE SCALE GENOMIC DNA]</scope>
    <source>
        <strain evidence="6 7">P21</strain>
    </source>
</reference>
<evidence type="ECO:0000256" key="1">
    <source>
        <dbReference type="ARBA" id="ARBA00011028"/>
    </source>
</evidence>
<dbReference type="EMBL" id="JABBNI010000009">
    <property type="protein sequence ID" value="NMM62005.1"/>
    <property type="molecule type" value="Genomic_DNA"/>
</dbReference>
<protein>
    <submittedName>
        <fullName evidence="6">Zinc ABC transporter substrate-binding protein</fullName>
    </submittedName>
</protein>
<evidence type="ECO:0000313" key="6">
    <source>
        <dbReference type="EMBL" id="NMM62005.1"/>
    </source>
</evidence>
<dbReference type="PROSITE" id="PS51257">
    <property type="entry name" value="PROKAR_LIPOPROTEIN"/>
    <property type="match status" value="1"/>
</dbReference>
<dbReference type="Pfam" id="PF01297">
    <property type="entry name" value="ZnuA"/>
    <property type="match status" value="1"/>
</dbReference>
<dbReference type="PRINTS" id="PR00691">
    <property type="entry name" value="ADHESINB"/>
</dbReference>
<dbReference type="InterPro" id="IPR050492">
    <property type="entry name" value="Bact_metal-bind_prot9"/>
</dbReference>
<keyword evidence="2 4" id="KW-0813">Transport</keyword>
<dbReference type="SUPFAM" id="SSF53807">
    <property type="entry name" value="Helical backbone' metal receptor"/>
    <property type="match status" value="1"/>
</dbReference>
<comment type="caution">
    <text evidence="6">The sequence shown here is derived from an EMBL/GenBank/DDBJ whole genome shotgun (WGS) entry which is preliminary data.</text>
</comment>
<dbReference type="InterPro" id="IPR006127">
    <property type="entry name" value="ZnuA-like"/>
</dbReference>
<evidence type="ECO:0000256" key="2">
    <source>
        <dbReference type="ARBA" id="ARBA00022448"/>
    </source>
</evidence>
<dbReference type="InterPro" id="IPR006128">
    <property type="entry name" value="Lipoprotein_PsaA-like"/>
</dbReference>
<dbReference type="GO" id="GO:0030001">
    <property type="term" value="P:metal ion transport"/>
    <property type="evidence" value="ECO:0007669"/>
    <property type="project" value="InterPro"/>
</dbReference>